<accession>A0A4R5PMS6</accession>
<dbReference type="Proteomes" id="UP000295131">
    <property type="component" value="Unassembled WGS sequence"/>
</dbReference>
<keyword evidence="2" id="KW-1185">Reference proteome</keyword>
<proteinExistence type="predicted"/>
<dbReference type="EMBL" id="SMSI01000001">
    <property type="protein sequence ID" value="TDH38273.1"/>
    <property type="molecule type" value="Genomic_DNA"/>
</dbReference>
<organism evidence="1 2">
    <name type="scientific">Pseudohoeflea suaedae</name>
    <dbReference type="NCBI Taxonomy" id="877384"/>
    <lineage>
        <taxon>Bacteria</taxon>
        <taxon>Pseudomonadati</taxon>
        <taxon>Pseudomonadota</taxon>
        <taxon>Alphaproteobacteria</taxon>
        <taxon>Hyphomicrobiales</taxon>
        <taxon>Rhizobiaceae</taxon>
        <taxon>Pseudohoeflea</taxon>
    </lineage>
</organism>
<evidence type="ECO:0000313" key="1">
    <source>
        <dbReference type="EMBL" id="TDH38273.1"/>
    </source>
</evidence>
<gene>
    <name evidence="1" type="ORF">E2A64_03915</name>
</gene>
<evidence type="ECO:0000313" key="2">
    <source>
        <dbReference type="Proteomes" id="UP000295131"/>
    </source>
</evidence>
<dbReference type="RefSeq" id="WP_133283107.1">
    <property type="nucleotide sequence ID" value="NZ_SMSI01000001.1"/>
</dbReference>
<protein>
    <recommendedName>
        <fullName evidence="3">Flagellar assembly protein FliH/Type III secretion system HrpE domain-containing protein</fullName>
    </recommendedName>
</protein>
<sequence length="209" mass="22945">MSLALAQLLPEFDMPARARAIPDAVPQAPREVEKRRDPDPSLIEAIREEARAEGRMEAERELAMKHATELADMEAEHARAMAAREVELLKTVAEAFPAAIAERADGLAARLSDEVARILEPLVEDQLRRNMVEALAAEIRDALDMEAAERISVTGPAIWLDLVQAVLAEKAGSVTFTEAARADVEVVIDETRLRSRFDALAQTFGKEAP</sequence>
<dbReference type="OrthoDB" id="8276977at2"/>
<reference evidence="1 2" key="1">
    <citation type="journal article" date="2013" name="Int. J. Syst. Evol. Microbiol.">
        <title>Hoeflea suaedae sp. nov., an endophytic bacterium isolated from the root of the halophyte Suaeda maritima.</title>
        <authorList>
            <person name="Chung E.J."/>
            <person name="Park J.A."/>
            <person name="Pramanik P."/>
            <person name="Bibi F."/>
            <person name="Jeon C.O."/>
            <person name="Chung Y.R."/>
        </authorList>
    </citation>
    <scope>NUCLEOTIDE SEQUENCE [LARGE SCALE GENOMIC DNA]</scope>
    <source>
        <strain evidence="1 2">YC6898</strain>
    </source>
</reference>
<evidence type="ECO:0008006" key="3">
    <source>
        <dbReference type="Google" id="ProtNLM"/>
    </source>
</evidence>
<dbReference type="AlphaFoldDB" id="A0A4R5PMS6"/>
<name>A0A4R5PMS6_9HYPH</name>
<comment type="caution">
    <text evidence="1">The sequence shown here is derived from an EMBL/GenBank/DDBJ whole genome shotgun (WGS) entry which is preliminary data.</text>
</comment>